<evidence type="ECO:0000256" key="1">
    <source>
        <dbReference type="ARBA" id="ARBA00022676"/>
    </source>
</evidence>
<proteinExistence type="predicted"/>
<dbReference type="PANTHER" id="PTHR22916">
    <property type="entry name" value="GLYCOSYLTRANSFERASE"/>
    <property type="match status" value="1"/>
</dbReference>
<dbReference type="AlphaFoldDB" id="Q7P738"/>
<gene>
    <name evidence="4" type="ORF">FNV1761</name>
</gene>
<evidence type="ECO:0000313" key="4">
    <source>
        <dbReference type="EMBL" id="EAA24625.1"/>
    </source>
</evidence>
<dbReference type="InterPro" id="IPR001173">
    <property type="entry name" value="Glyco_trans_2-like"/>
</dbReference>
<keyword evidence="2 4" id="KW-0808">Transferase</keyword>
<dbReference type="SUPFAM" id="SSF53448">
    <property type="entry name" value="Nucleotide-diphospho-sugar transferases"/>
    <property type="match status" value="1"/>
</dbReference>
<dbReference type="Gene3D" id="3.90.550.10">
    <property type="entry name" value="Spore Coat Polysaccharide Biosynthesis Protein SpsA, Chain A"/>
    <property type="match status" value="1"/>
</dbReference>
<evidence type="ECO:0000313" key="5">
    <source>
        <dbReference type="Proteomes" id="UP000006454"/>
    </source>
</evidence>
<protein>
    <submittedName>
        <fullName evidence="4">Glycosyltransferase</fullName>
        <ecNumber evidence="4">2.4.1.-</ecNumber>
    </submittedName>
</protein>
<dbReference type="CDD" id="cd00761">
    <property type="entry name" value="Glyco_tranf_GTA_type"/>
    <property type="match status" value="1"/>
</dbReference>
<dbReference type="InterPro" id="IPR029044">
    <property type="entry name" value="Nucleotide-diphossugar_trans"/>
</dbReference>
<comment type="caution">
    <text evidence="4">The sequence shown here is derived from an EMBL/GenBank/DDBJ whole genome shotgun (WGS) entry which is preliminary data.</text>
</comment>
<dbReference type="Proteomes" id="UP000006454">
    <property type="component" value="Unassembled WGS sequence"/>
</dbReference>
<dbReference type="Pfam" id="PF00535">
    <property type="entry name" value="Glycos_transf_2"/>
    <property type="match status" value="1"/>
</dbReference>
<keyword evidence="1 4" id="KW-0328">Glycosyltransferase</keyword>
<evidence type="ECO:0000256" key="2">
    <source>
        <dbReference type="ARBA" id="ARBA00022679"/>
    </source>
</evidence>
<dbReference type="EC" id="2.4.1.-" evidence="4"/>
<reference evidence="4 5" key="1">
    <citation type="journal article" date="2003" name="Genome Res.">
        <title>Genome analysis of F. nucleatum sub spp vincentii and its comparison with the genome of F. nucleatum ATCC 25586.</title>
        <authorList>
            <person name="Kapatral V."/>
            <person name="Ivanova N."/>
            <person name="Anderson I."/>
            <person name="Reznik G."/>
            <person name="Bhattacharyya A."/>
            <person name="Gardner W.L."/>
            <person name="Mikhailova N."/>
            <person name="Lapidus A."/>
            <person name="Larsen N."/>
            <person name="D'Souza M."/>
            <person name="Walunas T."/>
            <person name="Haselkorn R."/>
            <person name="Overbeek R."/>
            <person name="Kyrpides N."/>
        </authorList>
    </citation>
    <scope>NUCLEOTIDE SEQUENCE [LARGE SCALE GENOMIC DNA]</scope>
    <source>
        <strain evidence="4 5">ATCC 49256</strain>
    </source>
</reference>
<name>Q7P738_FUSVC</name>
<dbReference type="EMBL" id="AABF01000022">
    <property type="protein sequence ID" value="EAA24625.1"/>
    <property type="molecule type" value="Genomic_DNA"/>
</dbReference>
<feature type="domain" description="Glycosyltransferase 2-like" evidence="3">
    <location>
        <begin position="4"/>
        <end position="137"/>
    </location>
</feature>
<accession>Q7P738</accession>
<dbReference type="PANTHER" id="PTHR22916:SF51">
    <property type="entry name" value="GLYCOSYLTRANSFERASE EPSH-RELATED"/>
    <property type="match status" value="1"/>
</dbReference>
<organism evidence="4 5">
    <name type="scientific">Fusobacterium vincentii ATCC 49256</name>
    <dbReference type="NCBI Taxonomy" id="209882"/>
    <lineage>
        <taxon>Bacteria</taxon>
        <taxon>Fusobacteriati</taxon>
        <taxon>Fusobacteriota</taxon>
        <taxon>Fusobacteriia</taxon>
        <taxon>Fusobacteriales</taxon>
        <taxon>Fusobacteriaceae</taxon>
        <taxon>Fusobacterium</taxon>
    </lineage>
</organism>
<dbReference type="GO" id="GO:0016757">
    <property type="term" value="F:glycosyltransferase activity"/>
    <property type="evidence" value="ECO:0007669"/>
    <property type="project" value="UniProtKB-KW"/>
</dbReference>
<sequence>MIDIIIPVYNGEKYIEKLLKCFAKQKMSNFKLIFVNDGSKDRSLEILNLQKEKYKFPIIILSQENSGVSSARNKGILYSTSKYITFVDVDDFVTEDYSEVLEEALKKDIDLLLFQSKRIKNTNLSEYRSKKKNLFLINEEENEKIIEDFIINPTKYGVYNLLLKRQYFQKFLFKEGLPYYEDYEYMYRIFTEREKIYFSQEQIYLYVQRENSAMNKFNKERLTSMKAIEDLSKLIQSSCSLETYKKFEEWAVARIYWSVLWQSVFAFNNYLEFKKFYQKTEAVNYLNKLKNIPLLKVKWISKIFIFAPKLYYYLINIICKKNTKIVKINFQEFCFK</sequence>
<evidence type="ECO:0000259" key="3">
    <source>
        <dbReference type="Pfam" id="PF00535"/>
    </source>
</evidence>